<proteinExistence type="predicted"/>
<accession>A0AAN8K9Q4</accession>
<dbReference type="CDD" id="cd01650">
    <property type="entry name" value="RT_nLTR_like"/>
    <property type="match status" value="1"/>
</dbReference>
<dbReference type="Gene3D" id="3.60.10.10">
    <property type="entry name" value="Endonuclease/exonuclease/phosphatase"/>
    <property type="match status" value="1"/>
</dbReference>
<dbReference type="CDD" id="cd09076">
    <property type="entry name" value="L1-EN"/>
    <property type="match status" value="1"/>
</dbReference>
<evidence type="ECO:0000259" key="1">
    <source>
        <dbReference type="PROSITE" id="PS50878"/>
    </source>
</evidence>
<dbReference type="SUPFAM" id="SSF56672">
    <property type="entry name" value="DNA/RNA polymerases"/>
    <property type="match status" value="1"/>
</dbReference>
<organism evidence="2 3">
    <name type="scientific">Patella caerulea</name>
    <name type="common">Rayed Mediterranean limpet</name>
    <dbReference type="NCBI Taxonomy" id="87958"/>
    <lineage>
        <taxon>Eukaryota</taxon>
        <taxon>Metazoa</taxon>
        <taxon>Spiralia</taxon>
        <taxon>Lophotrochozoa</taxon>
        <taxon>Mollusca</taxon>
        <taxon>Gastropoda</taxon>
        <taxon>Patellogastropoda</taxon>
        <taxon>Patelloidea</taxon>
        <taxon>Patellidae</taxon>
        <taxon>Patella</taxon>
    </lineage>
</organism>
<dbReference type="Proteomes" id="UP001347796">
    <property type="component" value="Unassembled WGS sequence"/>
</dbReference>
<dbReference type="PANTHER" id="PTHR31635">
    <property type="entry name" value="REVERSE TRANSCRIPTASE DOMAIN-CONTAINING PROTEIN-RELATED"/>
    <property type="match status" value="1"/>
</dbReference>
<dbReference type="InterPro" id="IPR000477">
    <property type="entry name" value="RT_dom"/>
</dbReference>
<feature type="domain" description="Reverse transcriptase" evidence="1">
    <location>
        <begin position="489"/>
        <end position="764"/>
    </location>
</feature>
<dbReference type="AlphaFoldDB" id="A0AAN8K9Q4"/>
<dbReference type="SUPFAM" id="SSF56219">
    <property type="entry name" value="DNase I-like"/>
    <property type="match status" value="1"/>
</dbReference>
<dbReference type="Pfam" id="PF00078">
    <property type="entry name" value="RVT_1"/>
    <property type="match status" value="1"/>
</dbReference>
<dbReference type="InterPro" id="IPR043502">
    <property type="entry name" value="DNA/RNA_pol_sf"/>
</dbReference>
<dbReference type="EMBL" id="JAZGQO010000002">
    <property type="protein sequence ID" value="KAK6191801.1"/>
    <property type="molecule type" value="Genomic_DNA"/>
</dbReference>
<dbReference type="InterPro" id="IPR036691">
    <property type="entry name" value="Endo/exonu/phosph_ase_sf"/>
</dbReference>
<evidence type="ECO:0000313" key="2">
    <source>
        <dbReference type="EMBL" id="KAK6191801.1"/>
    </source>
</evidence>
<keyword evidence="3" id="KW-1185">Reference proteome</keyword>
<name>A0AAN8K9Q4_PATCE</name>
<comment type="caution">
    <text evidence="2">The sequence shown here is derived from an EMBL/GenBank/DDBJ whole genome shotgun (WGS) entry which is preliminary data.</text>
</comment>
<reference evidence="2 3" key="1">
    <citation type="submission" date="2024-01" db="EMBL/GenBank/DDBJ databases">
        <title>The genome of the rayed Mediterranean limpet Patella caerulea (Linnaeus, 1758).</title>
        <authorList>
            <person name="Anh-Thu Weber A."/>
            <person name="Halstead-Nussloch G."/>
        </authorList>
    </citation>
    <scope>NUCLEOTIDE SEQUENCE [LARGE SCALE GENOMIC DNA]</scope>
    <source>
        <strain evidence="2">AATW-2023a</strain>
        <tissue evidence="2">Whole specimen</tissue>
    </source>
</reference>
<dbReference type="PANTHER" id="PTHR31635:SF196">
    <property type="entry name" value="REVERSE TRANSCRIPTASE DOMAIN-CONTAINING PROTEIN-RELATED"/>
    <property type="match status" value="1"/>
</dbReference>
<protein>
    <recommendedName>
        <fullName evidence="1">Reverse transcriptase domain-containing protein</fullName>
    </recommendedName>
</protein>
<dbReference type="PROSITE" id="PS50878">
    <property type="entry name" value="RT_POL"/>
    <property type="match status" value="1"/>
</dbReference>
<dbReference type="Pfam" id="PF03372">
    <property type="entry name" value="Exo_endo_phos"/>
    <property type="match status" value="1"/>
</dbReference>
<evidence type="ECO:0000313" key="3">
    <source>
        <dbReference type="Proteomes" id="UP001347796"/>
    </source>
</evidence>
<dbReference type="InterPro" id="IPR005135">
    <property type="entry name" value="Endo/exonuclease/phosphatase"/>
</dbReference>
<gene>
    <name evidence="2" type="ORF">SNE40_003393</name>
</gene>
<sequence length="1153" mass="133927">MSNIRFVSINCRSFISPQKSRIIARDLRDMKVDIAFLQDTNICNVEKAKFYENVLGEKCIWSFGSRRSTGVGIVLFDHLNFVIRKINFDFEGRLVVVDVDINNAQYRLICIYAPVNCADRNDFLLTIPQYLTCKRYVIWGGDFNFVMDPLLDKVGGNIEKGTIGKCNMNDILKDFNLNDAYRLLYPNIVKVTWRGNSVACRFDRFYVSKALFNKIVSSDVLPCAPSDHDYVLLELNVSDGIKIGEGYWKFNSSILNDRAYVSLFTDFWIKSVIGKVITIEWWEGMKISIKNLTKDYCKKKARLKRKIAFDLEKRFRILADAEARSPGLYIGQINALKKQLYNHKAEVSQGAYIRSRALQLDNEQVASRIFQNRENRKGENKIIQNLEDKDGNLANDMPSILDICKNFYSELFSEESIEESIFDEFLNDLPKLDDYSQDVCEGKIRPHELILALNGMQNDKSPGPDGICKEFYDKFNYLLGDVLVSIYNLSFDEGMLPFSQRQCYITLLCKDLNQKHLLKYWRPISLLNVDYKLLSKILQLRLRSVLDEIVEPDQTCAVMGRSISDNLHLLRSVIDYVDQKDLSVSFICLDQAKAFDRVNHNFLFTALEHYSFGPMFLKWIKLLYTDIYSSVIVNGHVSDNFSVTRSVRQGCSLSPLLYILSLEPFYVKVRNDKQIKGIVIPGSGEEAKIVGYADDTTGICSTVASVERLLFQCKRFSVVSGSKLNLEKTKGLCFGKFRTSSDHVFGISWPDKAKILGVYFGRNISEDDNWSNIFKKFTANFTVWKSTHLSIFGRCNVAKILACSKLWYVSQVLPLPNHYYKMFKFHMFRYIWASRFFEPVRRTALYGKLKDGGLNILDIETKIKSFLLNHILKILKCHGAKWVEFAKYWIGFSLRHVNSELGSNLRPHSANIPVFYRECLSVFRDFCKLYPDFDWHGNWNSRSFYDLLISKIKTEPRCFSLFSQVDFKLSFSNCTNIFVDPLSRETTWKSIHYILPTSSCKFITSHTENKFCNFCNVYLETQVHLMYNCKYVKRLWETVHNWVFDLSLGEINLNVWHVIFNTIPTKKGKYIHNVILCIVALARRHIWATRCDVKYRHKTVSDIGILLEFVEKLRIRIWADRFRLSETSFKSHWLNPGMFCNLDNGNLSFLFDR</sequence>